<dbReference type="Pfam" id="PF13613">
    <property type="entry name" value="HTH_Tnp_4"/>
    <property type="match status" value="1"/>
</dbReference>
<dbReference type="Gene3D" id="1.10.10.60">
    <property type="entry name" value="Homeodomain-like"/>
    <property type="match status" value="1"/>
</dbReference>
<reference evidence="2 3" key="1">
    <citation type="submission" date="2019-09" db="EMBL/GenBank/DDBJ databases">
        <title>Draft genome sequence of the thermophilic Saccharopolyspora hirsuta VKM Ac-666T.</title>
        <authorList>
            <person name="Lobastova T.G."/>
            <person name="Fokina V."/>
            <person name="Bragin E.Y."/>
            <person name="Shtratnikova V.Y."/>
            <person name="Starodumova I.P."/>
            <person name="Tarlachkov S.V."/>
            <person name="Donova M.V."/>
        </authorList>
    </citation>
    <scope>NUCLEOTIDE SEQUENCE [LARGE SCALE GENOMIC DNA]</scope>
    <source>
        <strain evidence="2 3">VKM Ac-666</strain>
    </source>
</reference>
<name>A0A5M7C0H7_SACHI</name>
<evidence type="ECO:0000313" key="2">
    <source>
        <dbReference type="EMBL" id="KAA5835263.1"/>
    </source>
</evidence>
<dbReference type="Proteomes" id="UP000323946">
    <property type="component" value="Unassembled WGS sequence"/>
</dbReference>
<keyword evidence="3" id="KW-1185">Reference proteome</keyword>
<feature type="non-terminal residue" evidence="2">
    <location>
        <position position="138"/>
    </location>
</feature>
<protein>
    <submittedName>
        <fullName evidence="2">Transposase family protein</fullName>
    </submittedName>
</protein>
<evidence type="ECO:0000259" key="1">
    <source>
        <dbReference type="Pfam" id="PF13613"/>
    </source>
</evidence>
<dbReference type="OrthoDB" id="3699454at2"/>
<dbReference type="InterPro" id="IPR027805">
    <property type="entry name" value="Transposase_HTH_dom"/>
</dbReference>
<accession>A0A5M7C0H7</accession>
<evidence type="ECO:0000313" key="3">
    <source>
        <dbReference type="Proteomes" id="UP000323946"/>
    </source>
</evidence>
<feature type="domain" description="Transposase Helix-turn-helix" evidence="1">
    <location>
        <begin position="49"/>
        <end position="100"/>
    </location>
</feature>
<sequence>MDRRPRSTQDCQELRVLLYPSAIDLSSTTLRYVAEVLRTHHRTIGSRWRKLRADQQALLVLVFLRNGDTYARLAAGFGIGVATVYRYIRETTRLLAARAPSLTAALWRLAWTFTNFAILDGTVIRTDRIAANRPFYSG</sequence>
<dbReference type="EMBL" id="VWPH01000004">
    <property type="protein sequence ID" value="KAA5835263.1"/>
    <property type="molecule type" value="Genomic_DNA"/>
</dbReference>
<gene>
    <name evidence="2" type="ORF">F1721_10820</name>
</gene>
<comment type="caution">
    <text evidence="2">The sequence shown here is derived from an EMBL/GenBank/DDBJ whole genome shotgun (WGS) entry which is preliminary data.</text>
</comment>
<proteinExistence type="predicted"/>
<dbReference type="AlphaFoldDB" id="A0A5M7C0H7"/>
<organism evidence="2 3">
    <name type="scientific">Saccharopolyspora hirsuta</name>
    <dbReference type="NCBI Taxonomy" id="1837"/>
    <lineage>
        <taxon>Bacteria</taxon>
        <taxon>Bacillati</taxon>
        <taxon>Actinomycetota</taxon>
        <taxon>Actinomycetes</taxon>
        <taxon>Pseudonocardiales</taxon>
        <taxon>Pseudonocardiaceae</taxon>
        <taxon>Saccharopolyspora</taxon>
    </lineage>
</organism>